<evidence type="ECO:0000313" key="2">
    <source>
        <dbReference type="EMBL" id="MPC63062.1"/>
    </source>
</evidence>
<feature type="region of interest" description="Disordered" evidence="1">
    <location>
        <begin position="93"/>
        <end position="112"/>
    </location>
</feature>
<protein>
    <submittedName>
        <fullName evidence="2">Uncharacterized protein</fullName>
    </submittedName>
</protein>
<feature type="compositionally biased region" description="Gly residues" evidence="1">
    <location>
        <begin position="26"/>
        <end position="37"/>
    </location>
</feature>
<dbReference type="Proteomes" id="UP000324222">
    <property type="component" value="Unassembled WGS sequence"/>
</dbReference>
<accession>A0A5B7GW20</accession>
<organism evidence="2 3">
    <name type="scientific">Portunus trituberculatus</name>
    <name type="common">Swimming crab</name>
    <name type="synonym">Neptunus trituberculatus</name>
    <dbReference type="NCBI Taxonomy" id="210409"/>
    <lineage>
        <taxon>Eukaryota</taxon>
        <taxon>Metazoa</taxon>
        <taxon>Ecdysozoa</taxon>
        <taxon>Arthropoda</taxon>
        <taxon>Crustacea</taxon>
        <taxon>Multicrustacea</taxon>
        <taxon>Malacostraca</taxon>
        <taxon>Eumalacostraca</taxon>
        <taxon>Eucarida</taxon>
        <taxon>Decapoda</taxon>
        <taxon>Pleocyemata</taxon>
        <taxon>Brachyura</taxon>
        <taxon>Eubrachyura</taxon>
        <taxon>Portunoidea</taxon>
        <taxon>Portunidae</taxon>
        <taxon>Portuninae</taxon>
        <taxon>Portunus</taxon>
    </lineage>
</organism>
<name>A0A5B7GW20_PORTR</name>
<dbReference type="EMBL" id="VSRR010020373">
    <property type="protein sequence ID" value="MPC63062.1"/>
    <property type="molecule type" value="Genomic_DNA"/>
</dbReference>
<feature type="region of interest" description="Disordered" evidence="1">
    <location>
        <begin position="1"/>
        <end position="40"/>
    </location>
</feature>
<reference evidence="2 3" key="1">
    <citation type="submission" date="2019-05" db="EMBL/GenBank/DDBJ databases">
        <title>Another draft genome of Portunus trituberculatus and its Hox gene families provides insights of decapod evolution.</title>
        <authorList>
            <person name="Jeong J.-H."/>
            <person name="Song I."/>
            <person name="Kim S."/>
            <person name="Choi T."/>
            <person name="Kim D."/>
            <person name="Ryu S."/>
            <person name="Kim W."/>
        </authorList>
    </citation>
    <scope>NUCLEOTIDE SEQUENCE [LARGE SCALE GENOMIC DNA]</scope>
    <source>
        <tissue evidence="2">Muscle</tissue>
    </source>
</reference>
<dbReference type="AlphaFoldDB" id="A0A5B7GW20"/>
<evidence type="ECO:0000313" key="3">
    <source>
        <dbReference type="Proteomes" id="UP000324222"/>
    </source>
</evidence>
<gene>
    <name evidence="2" type="ORF">E2C01_057154</name>
</gene>
<feature type="compositionally biased region" description="Low complexity" evidence="1">
    <location>
        <begin position="99"/>
        <end position="112"/>
    </location>
</feature>
<evidence type="ECO:0000256" key="1">
    <source>
        <dbReference type="SAM" id="MobiDB-lite"/>
    </source>
</evidence>
<comment type="caution">
    <text evidence="2">The sequence shown here is derived from an EMBL/GenBank/DDBJ whole genome shotgun (WGS) entry which is preliminary data.</text>
</comment>
<keyword evidence="3" id="KW-1185">Reference proteome</keyword>
<proteinExistence type="predicted"/>
<sequence length="112" mass="11824">MDTSGKVPPQVPTHGTQVRGQTGALMGQGAGEEGGGAPFSRSFAPVTPVVAITSPGHLVITTPTPNYLPHTVITAVTQFPWHWEVTSRIPALPRPAWDTHTTTRTSTTKCGK</sequence>